<dbReference type="AlphaFoldDB" id="A0A6B3C4F0"/>
<dbReference type="RefSeq" id="WP_164322206.1">
    <property type="nucleotide sequence ID" value="NZ_JAAGLU010000043.1"/>
</dbReference>
<comment type="caution">
    <text evidence="1">The sequence shown here is derived from an EMBL/GenBank/DDBJ whole genome shotgun (WGS) entry which is preliminary data.</text>
</comment>
<gene>
    <name evidence="1" type="ORF">G3I71_38175</name>
</gene>
<name>A0A6B3C4F0_9ACTN</name>
<organism evidence="1">
    <name type="scientific">Streptomyces sp. SID12501</name>
    <dbReference type="NCBI Taxonomy" id="2706042"/>
    <lineage>
        <taxon>Bacteria</taxon>
        <taxon>Bacillati</taxon>
        <taxon>Actinomycetota</taxon>
        <taxon>Actinomycetes</taxon>
        <taxon>Kitasatosporales</taxon>
        <taxon>Streptomycetaceae</taxon>
        <taxon>Streptomyces</taxon>
    </lineage>
</organism>
<dbReference type="EMBL" id="JAAGLU010000043">
    <property type="protein sequence ID" value="NEC91508.1"/>
    <property type="molecule type" value="Genomic_DNA"/>
</dbReference>
<evidence type="ECO:0000313" key="1">
    <source>
        <dbReference type="EMBL" id="NEC91508.1"/>
    </source>
</evidence>
<sequence>MNDDDTAGGRRRGHLAGLLGAALRKGPRDDDATGDGERRAIAAFLLARDSGAHKVTRTRRRDDWR</sequence>
<protein>
    <submittedName>
        <fullName evidence="1">Uncharacterized protein</fullName>
    </submittedName>
</protein>
<accession>A0A6B3C4F0</accession>
<proteinExistence type="predicted"/>
<reference evidence="1" key="1">
    <citation type="submission" date="2020-01" db="EMBL/GenBank/DDBJ databases">
        <title>Insect and environment-associated Actinomycetes.</title>
        <authorList>
            <person name="Currrie C."/>
            <person name="Chevrette M."/>
            <person name="Carlson C."/>
            <person name="Stubbendieck R."/>
            <person name="Wendt-Pienkowski E."/>
        </authorList>
    </citation>
    <scope>NUCLEOTIDE SEQUENCE</scope>
    <source>
        <strain evidence="1">SID12501</strain>
    </source>
</reference>